<dbReference type="Gene3D" id="1.25.40.20">
    <property type="entry name" value="Ankyrin repeat-containing domain"/>
    <property type="match status" value="1"/>
</dbReference>
<dbReference type="STRING" id="4795.A0A225UNI1"/>
<protein>
    <submittedName>
        <fullName evidence="1">Uncharacterized protein</fullName>
    </submittedName>
</protein>
<dbReference type="PANTHER" id="PTHR46586:SF3">
    <property type="entry name" value="ANKYRIN REPEAT-CONTAINING PROTEIN"/>
    <property type="match status" value="1"/>
</dbReference>
<name>A0A225UNI1_9STRA</name>
<dbReference type="PANTHER" id="PTHR46586">
    <property type="entry name" value="ANKYRIN REPEAT-CONTAINING PROTEIN"/>
    <property type="match status" value="1"/>
</dbReference>
<dbReference type="InterPro" id="IPR036770">
    <property type="entry name" value="Ankyrin_rpt-contain_sf"/>
</dbReference>
<sequence>MWSNGSTNTPIWTLSSWTSNTVFATRMLVRTVIDWKDPRDWLVGGSCGVSRTDAMDWAAFGDEICSEQAVHYAAEAGNLQVLLWLNSTNRSVWTARAMDCAARGGQLEVVKWLHNNRNEGCSVAAMDWASGNGHLEVVNWLRANRSINRVSS</sequence>
<accession>A0A225UNI1</accession>
<keyword evidence="2" id="KW-1185">Reference proteome</keyword>
<dbReference type="InterPro" id="IPR002110">
    <property type="entry name" value="Ankyrin_rpt"/>
</dbReference>
<dbReference type="EMBL" id="NBNE01014241">
    <property type="protein sequence ID" value="OWY94520.1"/>
    <property type="molecule type" value="Genomic_DNA"/>
</dbReference>
<dbReference type="InterPro" id="IPR052050">
    <property type="entry name" value="SecEffector_AnkRepeat"/>
</dbReference>
<organism evidence="1 2">
    <name type="scientific">Phytophthora megakarya</name>
    <dbReference type="NCBI Taxonomy" id="4795"/>
    <lineage>
        <taxon>Eukaryota</taxon>
        <taxon>Sar</taxon>
        <taxon>Stramenopiles</taxon>
        <taxon>Oomycota</taxon>
        <taxon>Peronosporomycetes</taxon>
        <taxon>Peronosporales</taxon>
        <taxon>Peronosporaceae</taxon>
        <taxon>Phytophthora</taxon>
    </lineage>
</organism>
<reference evidence="2" key="1">
    <citation type="submission" date="2017-03" db="EMBL/GenBank/DDBJ databases">
        <title>Phytopthora megakarya and P. palmivora, two closely related causual agents of cacao black pod achieved similar genome size and gene model numbers by different mechanisms.</title>
        <authorList>
            <person name="Ali S."/>
            <person name="Shao J."/>
            <person name="Larry D.J."/>
            <person name="Kronmiller B."/>
            <person name="Shen D."/>
            <person name="Strem M.D."/>
            <person name="Melnick R.L."/>
            <person name="Guiltinan M.J."/>
            <person name="Tyler B.M."/>
            <person name="Meinhardt L.W."/>
            <person name="Bailey B.A."/>
        </authorList>
    </citation>
    <scope>NUCLEOTIDE SEQUENCE [LARGE SCALE GENOMIC DNA]</scope>
    <source>
        <strain evidence="2">zdho120</strain>
    </source>
</reference>
<dbReference type="Proteomes" id="UP000198211">
    <property type="component" value="Unassembled WGS sequence"/>
</dbReference>
<dbReference type="OrthoDB" id="67499at2759"/>
<dbReference type="AlphaFoldDB" id="A0A225UNI1"/>
<gene>
    <name evidence="1" type="ORF">PHMEG_00035717</name>
</gene>
<evidence type="ECO:0000313" key="2">
    <source>
        <dbReference type="Proteomes" id="UP000198211"/>
    </source>
</evidence>
<dbReference type="Pfam" id="PF12796">
    <property type="entry name" value="Ank_2"/>
    <property type="match status" value="1"/>
</dbReference>
<evidence type="ECO:0000313" key="1">
    <source>
        <dbReference type="EMBL" id="OWY94520.1"/>
    </source>
</evidence>
<comment type="caution">
    <text evidence="1">The sequence shown here is derived from an EMBL/GenBank/DDBJ whole genome shotgun (WGS) entry which is preliminary data.</text>
</comment>
<proteinExistence type="predicted"/>
<dbReference type="SUPFAM" id="SSF140860">
    <property type="entry name" value="Pseudo ankyrin repeat-like"/>
    <property type="match status" value="1"/>
</dbReference>